<protein>
    <submittedName>
        <fullName evidence="1">Uncharacterized protein</fullName>
    </submittedName>
</protein>
<evidence type="ECO:0000313" key="2">
    <source>
        <dbReference type="Proteomes" id="UP000283634"/>
    </source>
</evidence>
<keyword evidence="2" id="KW-1185">Reference proteome</keyword>
<sequence>MRYFTRRYSTLRWLVLRPFASLRCDQECIQHPCQEESPGHEWDTLVSLLFIDAVRELRHIVDKLSESSWVEFIERWRMEHHVKLLMVALQSECGSSTGLSGIPAVCCDELKGAAKEEVGEGYDGLCWGSRLPRSVLTLLSCTAFLCLHVDQPLVAISLADVCATYHCLCVAAIAEEENCRRRTILQAWGKEFDALQHLERQGVARVALQHQERLQREIVVLHEFSTWMRLAQSACSRSPPRGQNYFGVLVPSSLHLHSLILHEDFFSTSSEGVLLPSPSPRVAMAAAAAQASFSQSTLPWRRDGMQQRLKAFFGRMSAHQQRDKVGPEVGRAVSLPQAWGCSRIYPKE</sequence>
<reference evidence="1 2" key="1">
    <citation type="journal article" date="2018" name="BMC Genomics">
        <title>Genomic comparison of Trypanosoma conorhini and Trypanosoma rangeli to Trypanosoma cruzi strains of high and low virulence.</title>
        <authorList>
            <person name="Bradwell K.R."/>
            <person name="Koparde V.N."/>
            <person name="Matveyev A.V."/>
            <person name="Serrano M.G."/>
            <person name="Alves J.M."/>
            <person name="Parikh H."/>
            <person name="Huang B."/>
            <person name="Lee V."/>
            <person name="Espinosa-Alvarez O."/>
            <person name="Ortiz P.A."/>
            <person name="Costa-Martins A.G."/>
            <person name="Teixeira M.M."/>
            <person name="Buck G.A."/>
        </authorList>
    </citation>
    <scope>NUCLEOTIDE SEQUENCE [LARGE SCALE GENOMIC DNA]</scope>
    <source>
        <strain evidence="1 2">AM80</strain>
    </source>
</reference>
<proteinExistence type="predicted"/>
<dbReference type="AlphaFoldDB" id="A0A422N1F7"/>
<comment type="caution">
    <text evidence="1">The sequence shown here is derived from an EMBL/GenBank/DDBJ whole genome shotgun (WGS) entry which is preliminary data.</text>
</comment>
<dbReference type="RefSeq" id="XP_029235123.1">
    <property type="nucleotide sequence ID" value="XM_029385019.1"/>
</dbReference>
<dbReference type="GeneID" id="40332199"/>
<dbReference type="Proteomes" id="UP000283634">
    <property type="component" value="Unassembled WGS sequence"/>
</dbReference>
<organism evidence="1 2">
    <name type="scientific">Trypanosoma rangeli</name>
    <dbReference type="NCBI Taxonomy" id="5698"/>
    <lineage>
        <taxon>Eukaryota</taxon>
        <taxon>Discoba</taxon>
        <taxon>Euglenozoa</taxon>
        <taxon>Kinetoplastea</taxon>
        <taxon>Metakinetoplastina</taxon>
        <taxon>Trypanosomatida</taxon>
        <taxon>Trypanosomatidae</taxon>
        <taxon>Trypanosoma</taxon>
        <taxon>Herpetosoma</taxon>
    </lineage>
</organism>
<name>A0A422N1F7_TRYRA</name>
<accession>A0A422N1F7</accession>
<evidence type="ECO:0000313" key="1">
    <source>
        <dbReference type="EMBL" id="RNE99297.1"/>
    </source>
</evidence>
<gene>
    <name evidence="1" type="ORF">TraAM80_08266</name>
</gene>
<dbReference type="OrthoDB" id="164285at2759"/>
<dbReference type="EMBL" id="MKGL01000397">
    <property type="protein sequence ID" value="RNE99297.1"/>
    <property type="molecule type" value="Genomic_DNA"/>
</dbReference>